<gene>
    <name evidence="2" type="ORF">GO620_005970</name>
</gene>
<keyword evidence="3" id="KW-1185">Reference proteome</keyword>
<dbReference type="EMBL" id="CP066775">
    <property type="protein sequence ID" value="QQL50996.1"/>
    <property type="molecule type" value="Genomic_DNA"/>
</dbReference>
<dbReference type="InterPro" id="IPR018958">
    <property type="entry name" value="Knr4/Smi1-like_dom"/>
</dbReference>
<evidence type="ECO:0000313" key="3">
    <source>
        <dbReference type="Proteomes" id="UP000429232"/>
    </source>
</evidence>
<dbReference type="Gene3D" id="3.40.1580.10">
    <property type="entry name" value="SMI1/KNR4-like"/>
    <property type="match status" value="1"/>
</dbReference>
<dbReference type="Proteomes" id="UP000429232">
    <property type="component" value="Chromosome"/>
</dbReference>
<sequence>MKTWIKEAVLKWESSETKLNPPASLAQLAEVERKLQFTFPEDFRQLYLTANGFEGLDWQEHMFSFWSLGRIIDELEDIQNKDIIGFCDFLLNSHIIAFSRTRLGIFKHYEFKGTEVTDYLTDTFENAVKMINAGSDEIY</sequence>
<dbReference type="Pfam" id="PF09346">
    <property type="entry name" value="SMI1_KNR4"/>
    <property type="match status" value="1"/>
</dbReference>
<dbReference type="AlphaFoldDB" id="A0A6I4IMT4"/>
<evidence type="ECO:0000313" key="2">
    <source>
        <dbReference type="EMBL" id="QQL50996.1"/>
    </source>
</evidence>
<reference evidence="2 3" key="1">
    <citation type="submission" date="2020-12" db="EMBL/GenBank/DDBJ databases">
        <title>HMF7856_wgs.fasta genome submission.</title>
        <authorList>
            <person name="Kang H."/>
            <person name="Kim H."/>
            <person name="Joh K."/>
        </authorList>
    </citation>
    <scope>NUCLEOTIDE SEQUENCE [LARGE SCALE GENOMIC DNA]</scope>
    <source>
        <strain evidence="2 3">HMF7856</strain>
    </source>
</reference>
<dbReference type="InterPro" id="IPR037883">
    <property type="entry name" value="Knr4/Smi1-like_sf"/>
</dbReference>
<protein>
    <submittedName>
        <fullName evidence="2">SMI1/KNR4 family protein</fullName>
    </submittedName>
</protein>
<dbReference type="SUPFAM" id="SSF160631">
    <property type="entry name" value="SMI1/KNR4-like"/>
    <property type="match status" value="1"/>
</dbReference>
<dbReference type="SMART" id="SM00860">
    <property type="entry name" value="SMI1_KNR4"/>
    <property type="match status" value="1"/>
</dbReference>
<dbReference type="KEGG" id="mgik:GO620_005970"/>
<proteinExistence type="predicted"/>
<evidence type="ECO:0000259" key="1">
    <source>
        <dbReference type="SMART" id="SM00860"/>
    </source>
</evidence>
<organism evidence="2 3">
    <name type="scientific">Mucilaginibacter ginkgonis</name>
    <dbReference type="NCBI Taxonomy" id="2682091"/>
    <lineage>
        <taxon>Bacteria</taxon>
        <taxon>Pseudomonadati</taxon>
        <taxon>Bacteroidota</taxon>
        <taxon>Sphingobacteriia</taxon>
        <taxon>Sphingobacteriales</taxon>
        <taxon>Sphingobacteriaceae</taxon>
        <taxon>Mucilaginibacter</taxon>
    </lineage>
</organism>
<feature type="domain" description="Knr4/Smi1-like" evidence="1">
    <location>
        <begin position="22"/>
        <end position="122"/>
    </location>
</feature>
<dbReference type="RefSeq" id="WP_157523572.1">
    <property type="nucleotide sequence ID" value="NZ_CP066775.1"/>
</dbReference>
<accession>A0A6I4IMT4</accession>
<name>A0A6I4IMT4_9SPHI</name>